<protein>
    <submittedName>
        <fullName evidence="7">LysR family transcriptional regulator, nitrogen assimilation regulatory protein</fullName>
    </submittedName>
</protein>
<organism evidence="7 8">
    <name type="scientific">Insolitispirillum peregrinum</name>
    <dbReference type="NCBI Taxonomy" id="80876"/>
    <lineage>
        <taxon>Bacteria</taxon>
        <taxon>Pseudomonadati</taxon>
        <taxon>Pseudomonadota</taxon>
        <taxon>Alphaproteobacteria</taxon>
        <taxon>Rhodospirillales</taxon>
        <taxon>Novispirillaceae</taxon>
        <taxon>Insolitispirillum</taxon>
    </lineage>
</organism>
<dbReference type="FunFam" id="1.10.10.10:FF:000001">
    <property type="entry name" value="LysR family transcriptional regulator"/>
    <property type="match status" value="1"/>
</dbReference>
<evidence type="ECO:0000256" key="1">
    <source>
        <dbReference type="ARBA" id="ARBA00009437"/>
    </source>
</evidence>
<dbReference type="SUPFAM" id="SSF53850">
    <property type="entry name" value="Periplasmic binding protein-like II"/>
    <property type="match status" value="1"/>
</dbReference>
<dbReference type="InterPro" id="IPR005119">
    <property type="entry name" value="LysR_subst-bd"/>
</dbReference>
<reference evidence="7 8" key="1">
    <citation type="submission" date="2017-01" db="EMBL/GenBank/DDBJ databases">
        <authorList>
            <person name="Mah S.A."/>
            <person name="Swanson W.J."/>
            <person name="Moy G.W."/>
            <person name="Vacquier V.D."/>
        </authorList>
    </citation>
    <scope>NUCLEOTIDE SEQUENCE [LARGE SCALE GENOMIC DNA]</scope>
    <source>
        <strain evidence="7 8">DSM 11589</strain>
    </source>
</reference>
<dbReference type="RefSeq" id="WP_245821470.1">
    <property type="nucleotide sequence ID" value="NZ_FTOA01000005.1"/>
</dbReference>
<dbReference type="Gene3D" id="3.40.190.290">
    <property type="match status" value="1"/>
</dbReference>
<dbReference type="Gene3D" id="1.10.10.10">
    <property type="entry name" value="Winged helix-like DNA-binding domain superfamily/Winged helix DNA-binding domain"/>
    <property type="match status" value="1"/>
</dbReference>
<dbReference type="Pfam" id="PF03466">
    <property type="entry name" value="LysR_substrate"/>
    <property type="match status" value="1"/>
</dbReference>
<evidence type="ECO:0000256" key="4">
    <source>
        <dbReference type="ARBA" id="ARBA00023159"/>
    </source>
</evidence>
<gene>
    <name evidence="7" type="ORF">SAMN05421779_105201</name>
</gene>
<accession>A0A1N7NKT7</accession>
<dbReference type="PANTHER" id="PTHR30293">
    <property type="entry name" value="TRANSCRIPTIONAL REGULATORY PROTEIN NAC-RELATED"/>
    <property type="match status" value="1"/>
</dbReference>
<dbReference type="PRINTS" id="PR00039">
    <property type="entry name" value="HTHLYSR"/>
</dbReference>
<keyword evidence="2" id="KW-0805">Transcription regulation</keyword>
<dbReference type="Pfam" id="PF00126">
    <property type="entry name" value="HTH_1"/>
    <property type="match status" value="1"/>
</dbReference>
<dbReference type="EMBL" id="FTOA01000005">
    <property type="protein sequence ID" value="SIS99015.1"/>
    <property type="molecule type" value="Genomic_DNA"/>
</dbReference>
<evidence type="ECO:0000259" key="6">
    <source>
        <dbReference type="PROSITE" id="PS50931"/>
    </source>
</evidence>
<sequence>MNMDLRQLRYFVGIVEYGSVSRAAEALHVAQPALSQHLKKLEDDLGCQLMLRTPRGVVPTESGRRLAQQAAVILQQVSALRDEVRGLEAAPAGPASVGIPTSLGPLLTVPLALAVRRLYPAVHLRVVEGLSGHMLDWLHSGMVDVALVFGAEGVPGLASEFIAEEYLQLAAPPGDPLAARGAAGVDLAEVLPLPLILPSRPHGVREEVEQAALVARQSPNVILEIDSLEHIKALVAEGVGYTIVSKRVASSGPVGATLVQVPIVNPRIERRISLAHASTRPLSVAAQAVRSLMAARLDELITAGYWREQG</sequence>
<comment type="similarity">
    <text evidence="1">Belongs to the LysR transcriptional regulatory family.</text>
</comment>
<dbReference type="InterPro" id="IPR036388">
    <property type="entry name" value="WH-like_DNA-bd_sf"/>
</dbReference>
<evidence type="ECO:0000313" key="7">
    <source>
        <dbReference type="EMBL" id="SIS99015.1"/>
    </source>
</evidence>
<proteinExistence type="inferred from homology"/>
<dbReference type="Proteomes" id="UP000185678">
    <property type="component" value="Unassembled WGS sequence"/>
</dbReference>
<dbReference type="STRING" id="80876.SAMN05421779_105201"/>
<dbReference type="PROSITE" id="PS50931">
    <property type="entry name" value="HTH_LYSR"/>
    <property type="match status" value="1"/>
</dbReference>
<evidence type="ECO:0000313" key="8">
    <source>
        <dbReference type="Proteomes" id="UP000185678"/>
    </source>
</evidence>
<name>A0A1N7NKT7_9PROT</name>
<dbReference type="GO" id="GO:0003700">
    <property type="term" value="F:DNA-binding transcription factor activity"/>
    <property type="evidence" value="ECO:0007669"/>
    <property type="project" value="InterPro"/>
</dbReference>
<dbReference type="GO" id="GO:0003677">
    <property type="term" value="F:DNA binding"/>
    <property type="evidence" value="ECO:0007669"/>
    <property type="project" value="UniProtKB-KW"/>
</dbReference>
<keyword evidence="4" id="KW-0010">Activator</keyword>
<dbReference type="PANTHER" id="PTHR30293:SF0">
    <property type="entry name" value="NITROGEN ASSIMILATION REGULATORY PROTEIN NAC"/>
    <property type="match status" value="1"/>
</dbReference>
<feature type="domain" description="HTH lysR-type" evidence="6">
    <location>
        <begin position="3"/>
        <end position="60"/>
    </location>
</feature>
<dbReference type="GO" id="GO:2000142">
    <property type="term" value="P:regulation of DNA-templated transcription initiation"/>
    <property type="evidence" value="ECO:0007669"/>
    <property type="project" value="TreeGrafter"/>
</dbReference>
<dbReference type="InterPro" id="IPR036390">
    <property type="entry name" value="WH_DNA-bd_sf"/>
</dbReference>
<dbReference type="SUPFAM" id="SSF46785">
    <property type="entry name" value="Winged helix' DNA-binding domain"/>
    <property type="match status" value="1"/>
</dbReference>
<keyword evidence="5" id="KW-0804">Transcription</keyword>
<evidence type="ECO:0000256" key="3">
    <source>
        <dbReference type="ARBA" id="ARBA00023125"/>
    </source>
</evidence>
<dbReference type="InterPro" id="IPR000847">
    <property type="entry name" value="LysR_HTH_N"/>
</dbReference>
<evidence type="ECO:0000256" key="2">
    <source>
        <dbReference type="ARBA" id="ARBA00023015"/>
    </source>
</evidence>
<dbReference type="AlphaFoldDB" id="A0A1N7NKT7"/>
<evidence type="ECO:0000256" key="5">
    <source>
        <dbReference type="ARBA" id="ARBA00023163"/>
    </source>
</evidence>
<keyword evidence="3" id="KW-0238">DNA-binding</keyword>
<keyword evidence="8" id="KW-1185">Reference proteome</keyword>